<dbReference type="STRING" id="1314783.A0A165LYF6"/>
<feature type="non-terminal residue" evidence="11">
    <location>
        <position position="780"/>
    </location>
</feature>
<feature type="transmembrane region" description="Helical" evidence="9">
    <location>
        <begin position="321"/>
        <end position="345"/>
    </location>
</feature>
<keyword evidence="6 9" id="KW-1133">Transmembrane helix</keyword>
<dbReference type="InterPro" id="IPR050173">
    <property type="entry name" value="ABC_transporter_C-like"/>
</dbReference>
<evidence type="ECO:0000256" key="9">
    <source>
        <dbReference type="SAM" id="Phobius"/>
    </source>
</evidence>
<dbReference type="InterPro" id="IPR003593">
    <property type="entry name" value="AAA+_ATPase"/>
</dbReference>
<feature type="transmembrane region" description="Helical" evidence="9">
    <location>
        <begin position="183"/>
        <end position="205"/>
    </location>
</feature>
<evidence type="ECO:0000256" key="5">
    <source>
        <dbReference type="ARBA" id="ARBA00022840"/>
    </source>
</evidence>
<evidence type="ECO:0000256" key="1">
    <source>
        <dbReference type="ARBA" id="ARBA00004370"/>
    </source>
</evidence>
<evidence type="ECO:0000259" key="10">
    <source>
        <dbReference type="SMART" id="SM00382"/>
    </source>
</evidence>
<feature type="compositionally biased region" description="Basic and acidic residues" evidence="8">
    <location>
        <begin position="282"/>
        <end position="294"/>
    </location>
</feature>
<dbReference type="Gene3D" id="1.20.1560.10">
    <property type="entry name" value="ABC transporter type 1, transmembrane domain"/>
    <property type="match status" value="1"/>
</dbReference>
<evidence type="ECO:0000256" key="6">
    <source>
        <dbReference type="ARBA" id="ARBA00022989"/>
    </source>
</evidence>
<dbReference type="CDD" id="cd18596">
    <property type="entry name" value="ABC_6TM_VMR1_D1_like"/>
    <property type="match status" value="1"/>
</dbReference>
<evidence type="ECO:0000313" key="11">
    <source>
        <dbReference type="EMBL" id="KZT65009.1"/>
    </source>
</evidence>
<dbReference type="GO" id="GO:0140359">
    <property type="term" value="F:ABC-type transporter activity"/>
    <property type="evidence" value="ECO:0007669"/>
    <property type="project" value="InterPro"/>
</dbReference>
<dbReference type="OrthoDB" id="6500128at2759"/>
<evidence type="ECO:0000256" key="8">
    <source>
        <dbReference type="SAM" id="MobiDB-lite"/>
    </source>
</evidence>
<dbReference type="AlphaFoldDB" id="A0A165LYF6"/>
<dbReference type="SUPFAM" id="SSF90123">
    <property type="entry name" value="ABC transporter transmembrane region"/>
    <property type="match status" value="1"/>
</dbReference>
<dbReference type="PANTHER" id="PTHR24223:SF356">
    <property type="entry name" value="ATP-BINDING CASSETTE TRANSPORTER ABC4"/>
    <property type="match status" value="1"/>
</dbReference>
<gene>
    <name evidence="11" type="ORF">DAEQUDRAFT_677568</name>
</gene>
<comment type="subcellular location">
    <subcellularLocation>
        <location evidence="1">Membrane</location>
    </subcellularLocation>
</comment>
<dbReference type="PANTHER" id="PTHR24223">
    <property type="entry name" value="ATP-BINDING CASSETTE SUB-FAMILY C"/>
    <property type="match status" value="1"/>
</dbReference>
<feature type="transmembrane region" description="Helical" evidence="9">
    <location>
        <begin position="351"/>
        <end position="368"/>
    </location>
</feature>
<keyword evidence="4" id="KW-0547">Nucleotide-binding</keyword>
<dbReference type="InterPro" id="IPR011527">
    <property type="entry name" value="ABC1_TM_dom"/>
</dbReference>
<keyword evidence="12" id="KW-1185">Reference proteome</keyword>
<keyword evidence="7 9" id="KW-0472">Membrane</keyword>
<dbReference type="GO" id="GO:0016020">
    <property type="term" value="C:membrane"/>
    <property type="evidence" value="ECO:0007669"/>
    <property type="project" value="UniProtKB-SubCell"/>
</dbReference>
<evidence type="ECO:0000256" key="4">
    <source>
        <dbReference type="ARBA" id="ARBA00022741"/>
    </source>
</evidence>
<keyword evidence="5" id="KW-0067">ATP-binding</keyword>
<organism evidence="11 12">
    <name type="scientific">Daedalea quercina L-15889</name>
    <dbReference type="NCBI Taxonomy" id="1314783"/>
    <lineage>
        <taxon>Eukaryota</taxon>
        <taxon>Fungi</taxon>
        <taxon>Dikarya</taxon>
        <taxon>Basidiomycota</taxon>
        <taxon>Agaricomycotina</taxon>
        <taxon>Agaricomycetes</taxon>
        <taxon>Polyporales</taxon>
        <taxon>Fomitopsis</taxon>
    </lineage>
</organism>
<dbReference type="InterPro" id="IPR036640">
    <property type="entry name" value="ABC1_TM_sf"/>
</dbReference>
<evidence type="ECO:0000256" key="7">
    <source>
        <dbReference type="ARBA" id="ARBA00023136"/>
    </source>
</evidence>
<keyword evidence="3 9" id="KW-0812">Transmembrane</keyword>
<feature type="transmembrane region" description="Helical" evidence="9">
    <location>
        <begin position="25"/>
        <end position="43"/>
    </location>
</feature>
<evidence type="ECO:0000313" key="12">
    <source>
        <dbReference type="Proteomes" id="UP000076727"/>
    </source>
</evidence>
<name>A0A165LYF6_9APHY</name>
<dbReference type="SUPFAM" id="SSF52540">
    <property type="entry name" value="P-loop containing nucleoside triphosphate hydrolases"/>
    <property type="match status" value="1"/>
</dbReference>
<dbReference type="Pfam" id="PF00664">
    <property type="entry name" value="ABC_membrane"/>
    <property type="match status" value="1"/>
</dbReference>
<dbReference type="SMART" id="SM00382">
    <property type="entry name" value="AAA"/>
    <property type="match status" value="1"/>
</dbReference>
<dbReference type="GO" id="GO:0016787">
    <property type="term" value="F:hydrolase activity"/>
    <property type="evidence" value="ECO:0007669"/>
    <property type="project" value="UniProtKB-KW"/>
</dbReference>
<feature type="domain" description="AAA+ ATPase" evidence="10">
    <location>
        <begin position="569"/>
        <end position="729"/>
    </location>
</feature>
<feature type="compositionally biased region" description="Low complexity" evidence="8">
    <location>
        <begin position="263"/>
        <end position="281"/>
    </location>
</feature>
<keyword evidence="2" id="KW-0813">Transport</keyword>
<sequence>MCCFQGYASLLGIISVIFDTGTAKLATRHLALVLAFTWAVFIYRDIWPLTTFTLQPADRAEGGLLWAKFAVLTIAGVAVPLLVPRQYTPADPKNPWKPIPEQTASLLSMMLYLWLDPTVFEAYRVPHLPIERLPPLADYDSASHLVKRSFKHLDPFMVKNPLGIKNLLGYLETDGEGAVVRPWVWISWLFIGPMIGSVALQWYIFTTTRMLVRTTGIITQLVFAHALRIRLKAEVPDTPASSTVTTAVGTPDNASEDETARASTISSSTKGKGKSKVSSEGGESRKEGTKNSEDAKGANLVGKINNLVTTDLDNLINGRDFLFIVVEIPLQLGLCIWFLYAILGWRFVCDVVYVWHALMLLTTARLLIQTVQIDKMKKTDIRVQSVTESMNVIRMIKLFGWEPRVKQQLEEKREDELYYQWKYRLLGLINGCLKSDGVCRLLCDVRYGIRLSPFARRSLRSAVFDLLRNSLNGVFGLVPAIIRAKVSLDRVDEFLKKTELLDEYSPDSHEAEALIPKTLVTHDIIGVRNSAFTWMNVNHGLSTPVSPGTPGRSRRNFVLRIEDEVQFKRGHINLIVGPTGSGKTSLLMALLGEMHYIPHGPDSYYHLPRAGGVAYAAQESWVQNETIRARITLARAVYSSAEILLLDDVLAALDVHTAKWIVDKCFKGDLIRSRTTHNVAMASPVADFVVSLGTDGQVVSQGSMSKVLAKDEVLLKEIDEENMAIEKAEHTVDNQQPAEEGKKSDGKLVVAEEISVGHVSWPALKMFFSSLGGSQQSIFW</sequence>
<feature type="transmembrane region" description="Helical" evidence="9">
    <location>
        <begin position="63"/>
        <end position="83"/>
    </location>
</feature>
<accession>A0A165LYF6</accession>
<dbReference type="Gene3D" id="3.40.50.300">
    <property type="entry name" value="P-loop containing nucleotide triphosphate hydrolases"/>
    <property type="match status" value="2"/>
</dbReference>
<dbReference type="GO" id="GO:0005524">
    <property type="term" value="F:ATP binding"/>
    <property type="evidence" value="ECO:0007669"/>
    <property type="project" value="UniProtKB-KW"/>
</dbReference>
<evidence type="ECO:0000256" key="3">
    <source>
        <dbReference type="ARBA" id="ARBA00022692"/>
    </source>
</evidence>
<protein>
    <submittedName>
        <fullName evidence="11">p-loop containing nucleoside triphosphate hydrolase protein</fullName>
    </submittedName>
</protein>
<dbReference type="InterPro" id="IPR027417">
    <property type="entry name" value="P-loop_NTPase"/>
</dbReference>
<keyword evidence="11" id="KW-0378">Hydrolase</keyword>
<feature type="region of interest" description="Disordered" evidence="8">
    <location>
        <begin position="240"/>
        <end position="294"/>
    </location>
</feature>
<evidence type="ECO:0000256" key="2">
    <source>
        <dbReference type="ARBA" id="ARBA00022448"/>
    </source>
</evidence>
<dbReference type="Proteomes" id="UP000076727">
    <property type="component" value="Unassembled WGS sequence"/>
</dbReference>
<proteinExistence type="predicted"/>
<dbReference type="EMBL" id="KV429114">
    <property type="protein sequence ID" value="KZT65009.1"/>
    <property type="molecule type" value="Genomic_DNA"/>
</dbReference>
<reference evidence="11 12" key="1">
    <citation type="journal article" date="2016" name="Mol. Biol. Evol.">
        <title>Comparative Genomics of Early-Diverging Mushroom-Forming Fungi Provides Insights into the Origins of Lignocellulose Decay Capabilities.</title>
        <authorList>
            <person name="Nagy L.G."/>
            <person name="Riley R."/>
            <person name="Tritt A."/>
            <person name="Adam C."/>
            <person name="Daum C."/>
            <person name="Floudas D."/>
            <person name="Sun H."/>
            <person name="Yadav J.S."/>
            <person name="Pangilinan J."/>
            <person name="Larsson K.H."/>
            <person name="Matsuura K."/>
            <person name="Barry K."/>
            <person name="Labutti K."/>
            <person name="Kuo R."/>
            <person name="Ohm R.A."/>
            <person name="Bhattacharya S.S."/>
            <person name="Shirouzu T."/>
            <person name="Yoshinaga Y."/>
            <person name="Martin F.M."/>
            <person name="Grigoriev I.V."/>
            <person name="Hibbett D.S."/>
        </authorList>
    </citation>
    <scope>NUCLEOTIDE SEQUENCE [LARGE SCALE GENOMIC DNA]</scope>
    <source>
        <strain evidence="11 12">L-15889</strain>
    </source>
</reference>